<dbReference type="InterPro" id="IPR036691">
    <property type="entry name" value="Endo/exonu/phosph_ase_sf"/>
</dbReference>
<feature type="non-terminal residue" evidence="1">
    <location>
        <position position="1"/>
    </location>
</feature>
<comment type="caution">
    <text evidence="1">The sequence shown here is derived from an EMBL/GenBank/DDBJ whole genome shotgun (WGS) entry which is preliminary data.</text>
</comment>
<proteinExistence type="predicted"/>
<dbReference type="AlphaFoldDB" id="A0A8S2S8T1"/>
<protein>
    <submittedName>
        <fullName evidence="1">Uncharacterized protein</fullName>
    </submittedName>
</protein>
<gene>
    <name evidence="1" type="ORF">SMN809_LOCUS22100</name>
</gene>
<name>A0A8S2S8T1_9BILA</name>
<dbReference type="Gene3D" id="3.60.10.10">
    <property type="entry name" value="Endonuclease/exonuclease/phosphatase"/>
    <property type="match status" value="1"/>
</dbReference>
<evidence type="ECO:0000313" key="1">
    <source>
        <dbReference type="EMBL" id="CAF4205984.1"/>
    </source>
</evidence>
<reference evidence="1" key="1">
    <citation type="submission" date="2021-02" db="EMBL/GenBank/DDBJ databases">
        <authorList>
            <person name="Nowell W R."/>
        </authorList>
    </citation>
    <scope>NUCLEOTIDE SEQUENCE</scope>
</reference>
<accession>A0A8S2S8T1</accession>
<dbReference type="EMBL" id="CAJOBI010019351">
    <property type="protein sequence ID" value="CAF4205984.1"/>
    <property type="molecule type" value="Genomic_DNA"/>
</dbReference>
<dbReference type="Proteomes" id="UP000676336">
    <property type="component" value="Unassembled WGS sequence"/>
</dbReference>
<dbReference type="SUPFAM" id="SSF56219">
    <property type="entry name" value="DNase I-like"/>
    <property type="match status" value="1"/>
</dbReference>
<evidence type="ECO:0000313" key="2">
    <source>
        <dbReference type="Proteomes" id="UP000676336"/>
    </source>
</evidence>
<sequence length="70" mass="7586">PVPTTIIAVYTPINPSNGLKNDIETCDEFYKTLRATIDKAHNSDIIMIMGDFNACVGVEQVNTTEGTVAL</sequence>
<organism evidence="1 2">
    <name type="scientific">Rotaria magnacalcarata</name>
    <dbReference type="NCBI Taxonomy" id="392030"/>
    <lineage>
        <taxon>Eukaryota</taxon>
        <taxon>Metazoa</taxon>
        <taxon>Spiralia</taxon>
        <taxon>Gnathifera</taxon>
        <taxon>Rotifera</taxon>
        <taxon>Eurotatoria</taxon>
        <taxon>Bdelloidea</taxon>
        <taxon>Philodinida</taxon>
        <taxon>Philodinidae</taxon>
        <taxon>Rotaria</taxon>
    </lineage>
</organism>